<dbReference type="InterPro" id="IPR013103">
    <property type="entry name" value="RVT_2"/>
</dbReference>
<keyword evidence="4" id="KW-0695">RNA-directed DNA polymerase</keyword>
<dbReference type="InterPro" id="IPR011990">
    <property type="entry name" value="TPR-like_helical_dom_sf"/>
</dbReference>
<sequence>MTVEYNALVKNGIWSLVPCPTNVNVVGCKWIYRTKRKSDGSIERHKARLVAQGFSQQAGKDFFETFSPVVKPTTIRLVVSIALSNQWCLRQLDINNAFLNGELSEVVYMRQPKGFEDSHHPDHVCQLRKALYGLKQAPRAWFTKLKHYLITQGFRACQSDTSLFVHHSAAATIYILVYVDDLLITGTDSSLINNFIINLNKVFALKDQGELHYFLGLQITRTSSGVQLTQEGYVRDILESTNMSAAAPITTPADPQHRLVKAGEPFDDPALYRRTVGSLQYATITRPDITYAVNRVCQFMHSPTLDHWRAVKRILRYLAGTLSHSLHFSPTQATSFLAYSDAGWISDSDDSRSQFGYAIFHGSNLISWTSRKQKVVARSSTEAEYRSLAYTAAELLWLNLLAAELHVPITGPPLLLCDNVGAIFLSKNPVISTRSKHIALDFHFIRDQVDSGTLKIGHVSSVDQLADIFTKPLSKDRVFFLRSKLRVLPNHQLAGGFVQNSLVNMYSKFGDMGLARLVFDKIGDKDLLVWNCLVDGYVRNGEVEFALKVSDEMPKRDKFTWTCLVDGLCKCGKVEVAREIFDRMDDGDKSLVTWNVMIHGYMKSGKIELAAELFETMPKRSLISWNSMIDGYQGNGCFYEAMKLFEALLNEGFVPINATLSSALSAVSGLAVLGNGRWIHLFVCGSIESALAVFKGIAKKKLAHWTAIIVGLGMHGLADQALELITEMRRIGMKPHAITFIGVLNACSHAGLVDEGNQIFQMMINEYKIEPTVEHYGCLVDILC</sequence>
<comment type="caution">
    <text evidence="4">The sequence shown here is derived from an EMBL/GenBank/DDBJ whole genome shotgun (WGS) entry which is preliminary data.</text>
</comment>
<dbReference type="InterPro" id="IPR046960">
    <property type="entry name" value="PPR_At4g14850-like_plant"/>
</dbReference>
<evidence type="ECO:0000256" key="2">
    <source>
        <dbReference type="PROSITE-ProRule" id="PRU00708"/>
    </source>
</evidence>
<gene>
    <name evidence="4" type="ORF">MtrunA17_Chr5g0447551</name>
</gene>
<dbReference type="NCBIfam" id="TIGR00756">
    <property type="entry name" value="PPR"/>
    <property type="match status" value="4"/>
</dbReference>
<evidence type="ECO:0000256" key="1">
    <source>
        <dbReference type="ARBA" id="ARBA00022737"/>
    </source>
</evidence>
<dbReference type="PANTHER" id="PTHR47926:SF436">
    <property type="entry name" value="PENTATRICOPEPTIDE REPEAT-CONTAINING PROTEIN ELI1, CHLOROPLASTIC-LIKE ISOFORM X2"/>
    <property type="match status" value="1"/>
</dbReference>
<dbReference type="Pfam" id="PF07727">
    <property type="entry name" value="RVT_2"/>
    <property type="match status" value="1"/>
</dbReference>
<protein>
    <submittedName>
        <fullName evidence="4">Putative RNA-directed DNA polymerase</fullName>
        <ecNumber evidence="4">2.7.7.49</ecNumber>
    </submittedName>
</protein>
<evidence type="ECO:0000313" key="4">
    <source>
        <dbReference type="EMBL" id="RHN58108.1"/>
    </source>
</evidence>
<dbReference type="EMBL" id="PSQE01000005">
    <property type="protein sequence ID" value="RHN58108.1"/>
    <property type="molecule type" value="Genomic_DNA"/>
</dbReference>
<dbReference type="FunFam" id="1.25.40.10:FF:000158">
    <property type="entry name" value="pentatricopeptide repeat-containing protein At2g33680"/>
    <property type="match status" value="1"/>
</dbReference>
<feature type="repeat" description="PPR" evidence="2">
    <location>
        <begin position="526"/>
        <end position="556"/>
    </location>
</feature>
<dbReference type="Pfam" id="PF13041">
    <property type="entry name" value="PPR_2"/>
    <property type="match status" value="1"/>
</dbReference>
<accession>A0A396I046</accession>
<keyword evidence="4" id="KW-0548">Nucleotidyltransferase</keyword>
<dbReference type="Gramene" id="rna33717">
    <property type="protein sequence ID" value="RHN58108.1"/>
    <property type="gene ID" value="gene33717"/>
</dbReference>
<dbReference type="Gene3D" id="1.25.40.10">
    <property type="entry name" value="Tetratricopeptide repeat domain"/>
    <property type="match status" value="3"/>
</dbReference>
<feature type="domain" description="Reverse transcriptase Ty1/copia-type" evidence="3">
    <location>
        <begin position="12"/>
        <end position="253"/>
    </location>
</feature>
<dbReference type="Pfam" id="PF01535">
    <property type="entry name" value="PPR"/>
    <property type="match status" value="4"/>
</dbReference>
<name>A0A396I046_MEDTR</name>
<organism evidence="4">
    <name type="scientific">Medicago truncatula</name>
    <name type="common">Barrel medic</name>
    <name type="synonym">Medicago tribuloides</name>
    <dbReference type="NCBI Taxonomy" id="3880"/>
    <lineage>
        <taxon>Eukaryota</taxon>
        <taxon>Viridiplantae</taxon>
        <taxon>Streptophyta</taxon>
        <taxon>Embryophyta</taxon>
        <taxon>Tracheophyta</taxon>
        <taxon>Spermatophyta</taxon>
        <taxon>Magnoliopsida</taxon>
        <taxon>eudicotyledons</taxon>
        <taxon>Gunneridae</taxon>
        <taxon>Pentapetalae</taxon>
        <taxon>rosids</taxon>
        <taxon>fabids</taxon>
        <taxon>Fabales</taxon>
        <taxon>Fabaceae</taxon>
        <taxon>Papilionoideae</taxon>
        <taxon>50 kb inversion clade</taxon>
        <taxon>NPAAA clade</taxon>
        <taxon>Hologalegina</taxon>
        <taxon>IRL clade</taxon>
        <taxon>Trifolieae</taxon>
        <taxon>Medicago</taxon>
    </lineage>
</organism>
<dbReference type="GO" id="GO:0009451">
    <property type="term" value="P:RNA modification"/>
    <property type="evidence" value="ECO:0007669"/>
    <property type="project" value="InterPro"/>
</dbReference>
<dbReference type="GO" id="GO:0003723">
    <property type="term" value="F:RNA binding"/>
    <property type="evidence" value="ECO:0007669"/>
    <property type="project" value="InterPro"/>
</dbReference>
<dbReference type="GO" id="GO:0003964">
    <property type="term" value="F:RNA-directed DNA polymerase activity"/>
    <property type="evidence" value="ECO:0007669"/>
    <property type="project" value="UniProtKB-KW"/>
</dbReference>
<dbReference type="Pfam" id="PF12854">
    <property type="entry name" value="PPR_1"/>
    <property type="match status" value="1"/>
</dbReference>
<feature type="repeat" description="PPR" evidence="2">
    <location>
        <begin position="701"/>
        <end position="735"/>
    </location>
</feature>
<dbReference type="PROSITE" id="PS51375">
    <property type="entry name" value="PPR"/>
    <property type="match status" value="4"/>
</dbReference>
<dbReference type="InterPro" id="IPR002885">
    <property type="entry name" value="PPR_rpt"/>
</dbReference>
<dbReference type="InterPro" id="IPR043502">
    <property type="entry name" value="DNA/RNA_pol_sf"/>
</dbReference>
<dbReference type="PANTHER" id="PTHR47926">
    <property type="entry name" value="PENTATRICOPEPTIDE REPEAT-CONTAINING PROTEIN"/>
    <property type="match status" value="1"/>
</dbReference>
<dbReference type="SUPFAM" id="SSF56672">
    <property type="entry name" value="DNA/RNA polymerases"/>
    <property type="match status" value="1"/>
</dbReference>
<keyword evidence="4" id="KW-0808">Transferase</keyword>
<keyword evidence="1" id="KW-0677">Repeat</keyword>
<dbReference type="CDD" id="cd09272">
    <property type="entry name" value="RNase_HI_RT_Ty1"/>
    <property type="match status" value="1"/>
</dbReference>
<reference evidence="4" key="1">
    <citation type="journal article" date="2018" name="Nat. Plants">
        <title>Whole-genome landscape of Medicago truncatula symbiotic genes.</title>
        <authorList>
            <person name="Pecrix Y."/>
            <person name="Gamas P."/>
            <person name="Carrere S."/>
        </authorList>
    </citation>
    <scope>NUCLEOTIDE SEQUENCE</scope>
    <source>
        <tissue evidence="4">Leaves</tissue>
    </source>
</reference>
<feature type="repeat" description="PPR" evidence="2">
    <location>
        <begin position="557"/>
        <end position="587"/>
    </location>
</feature>
<dbReference type="GO" id="GO:0099402">
    <property type="term" value="P:plant organ development"/>
    <property type="evidence" value="ECO:0007669"/>
    <property type="project" value="UniProtKB-ARBA"/>
</dbReference>
<evidence type="ECO:0000259" key="3">
    <source>
        <dbReference type="Pfam" id="PF07727"/>
    </source>
</evidence>
<dbReference type="AlphaFoldDB" id="A0A396I046"/>
<proteinExistence type="predicted"/>
<feature type="repeat" description="PPR" evidence="2">
    <location>
        <begin position="590"/>
        <end position="624"/>
    </location>
</feature>
<dbReference type="EC" id="2.7.7.49" evidence="4"/>
<dbReference type="Proteomes" id="UP000265566">
    <property type="component" value="Chromosome 5"/>
</dbReference>